<evidence type="ECO:0000256" key="2">
    <source>
        <dbReference type="ARBA" id="ARBA00022670"/>
    </source>
</evidence>
<evidence type="ECO:0000256" key="4">
    <source>
        <dbReference type="ARBA" id="ARBA00022825"/>
    </source>
</evidence>
<dbReference type="InterPro" id="IPR036852">
    <property type="entry name" value="Peptidase_S8/S53_dom_sf"/>
</dbReference>
<dbReference type="PRINTS" id="PR00723">
    <property type="entry name" value="SUBTILISIN"/>
</dbReference>
<dbReference type="PANTHER" id="PTHR43806:SF11">
    <property type="entry name" value="CEREVISIN-RELATED"/>
    <property type="match status" value="1"/>
</dbReference>
<dbReference type="InterPro" id="IPR000209">
    <property type="entry name" value="Peptidase_S8/S53_dom"/>
</dbReference>
<dbReference type="InterPro" id="IPR023827">
    <property type="entry name" value="Peptidase_S8_Asp-AS"/>
</dbReference>
<feature type="domain" description="Peptidase S8/S53" evidence="7">
    <location>
        <begin position="105"/>
        <end position="311"/>
    </location>
</feature>
<dbReference type="Pfam" id="PF00082">
    <property type="entry name" value="Peptidase_S8"/>
    <property type="match status" value="2"/>
</dbReference>
<dbReference type="GO" id="GO:0004252">
    <property type="term" value="F:serine-type endopeptidase activity"/>
    <property type="evidence" value="ECO:0007669"/>
    <property type="project" value="UniProtKB-UniRule"/>
</dbReference>
<keyword evidence="2 6" id="KW-0645">Protease</keyword>
<feature type="active site" description="Charge relay system" evidence="5 6">
    <location>
        <position position="507"/>
    </location>
</feature>
<keyword evidence="3 6" id="KW-0378">Hydrolase</keyword>
<protein>
    <submittedName>
        <fullName evidence="8">Peptidase S8 and S53 subtilisin kexin sedolisin</fullName>
    </submittedName>
</protein>
<dbReference type="GO" id="GO:0006508">
    <property type="term" value="P:proteolysis"/>
    <property type="evidence" value="ECO:0007669"/>
    <property type="project" value="UniProtKB-KW"/>
</dbReference>
<comment type="caution">
    <text evidence="8">The sequence shown here is derived from an EMBL/GenBank/DDBJ whole genome shotgun (WGS) entry which is preliminary data.</text>
</comment>
<feature type="active site" description="Charge relay system" evidence="5 6">
    <location>
        <position position="185"/>
    </location>
</feature>
<dbReference type="EMBL" id="QAMZ01000058">
    <property type="protein sequence ID" value="PWL51278.1"/>
    <property type="molecule type" value="Genomic_DNA"/>
</dbReference>
<dbReference type="PROSITE" id="PS00136">
    <property type="entry name" value="SUBTILASE_ASP"/>
    <property type="match status" value="1"/>
</dbReference>
<sequence length="612" mass="67724">MGVIYVDNRNNCSFYNNPNYYEYLIEYRGNFLEEISKVSYACGDIINNRFAIVSVKAGMIDNLILDVPSILFVNFREMFILESTSPENVSNIYQVKLNPYLSLDGSGILVGIVDTGIDYLNQEFIREDNTSRIDTIWDQTSPSNEGSSLFIGKAYSNDDINKAIQAQLKGEDPYNIVPSTDTIGHGTEMAGIIGARGYSKELKGVANNCTFAVVKLIQSATFQHDLKLNGFELPVYNTAEVVAGIEYLRQYASEKNKPIVIFLGFGCTDYSHDGSGLFAKYIDEVGSFRGVVVVTSTGNEGNAELHSSGYINNIGEINTSELNLTKQLNNLSFRIWIRKPNKMSLNVISPSGQSTKFITSKLYKSETFSFVYEATKLTLKFYVPDNVTGNQVIILTFTDIKPGIWKLQLKGEYIADGRYDIWLPPAITLPEGTKFLNSDPEVTLSLPSSSKKIVSVGYYNQESDSIVGKSGNGFPLNTYIKPDIAAPGVNILTTSLSNKTTTVSGASVAAAITSGVCALLLQWGIVERNDLTMYASKIISYLIAGASRKPFDIYPNAHWGYGKLDFLGTINALSGTRNLESQNNFDLEYSLNNMLLRFTLKKEVLFGDETFF</sequence>
<dbReference type="Proteomes" id="UP000246114">
    <property type="component" value="Unassembled WGS sequence"/>
</dbReference>
<dbReference type="InterPro" id="IPR015500">
    <property type="entry name" value="Peptidase_S8_subtilisin-rel"/>
</dbReference>
<dbReference type="AlphaFoldDB" id="A0A316M103"/>
<dbReference type="SUPFAM" id="SSF52743">
    <property type="entry name" value="Subtilisin-like"/>
    <property type="match status" value="1"/>
</dbReference>
<name>A0A316M103_9CLOT</name>
<keyword evidence="4 6" id="KW-0720">Serine protease</keyword>
<evidence type="ECO:0000259" key="7">
    <source>
        <dbReference type="Pfam" id="PF00082"/>
    </source>
</evidence>
<organism evidence="8 9">
    <name type="scientific">Clostridium cadaveris</name>
    <dbReference type="NCBI Taxonomy" id="1529"/>
    <lineage>
        <taxon>Bacteria</taxon>
        <taxon>Bacillati</taxon>
        <taxon>Bacillota</taxon>
        <taxon>Clostridia</taxon>
        <taxon>Eubacteriales</taxon>
        <taxon>Clostridiaceae</taxon>
        <taxon>Clostridium</taxon>
    </lineage>
</organism>
<gene>
    <name evidence="8" type="ORF">DBY38_15240</name>
</gene>
<evidence type="ECO:0000256" key="1">
    <source>
        <dbReference type="ARBA" id="ARBA00011073"/>
    </source>
</evidence>
<dbReference type="InterPro" id="IPR050131">
    <property type="entry name" value="Peptidase_S8_subtilisin-like"/>
</dbReference>
<evidence type="ECO:0000313" key="9">
    <source>
        <dbReference type="Proteomes" id="UP000246114"/>
    </source>
</evidence>
<dbReference type="PANTHER" id="PTHR43806">
    <property type="entry name" value="PEPTIDASE S8"/>
    <property type="match status" value="1"/>
</dbReference>
<dbReference type="PROSITE" id="PS51892">
    <property type="entry name" value="SUBTILASE"/>
    <property type="match status" value="1"/>
</dbReference>
<dbReference type="InterPro" id="IPR017310">
    <property type="entry name" value="Pept_S8A_subtilisin_clostridia"/>
</dbReference>
<feature type="domain" description="Peptidase S8/S53" evidence="7">
    <location>
        <begin position="442"/>
        <end position="522"/>
    </location>
</feature>
<proteinExistence type="inferred from homology"/>
<dbReference type="InterPro" id="IPR034045">
    <property type="entry name" value="Pep_S8_CspA-like"/>
</dbReference>
<comment type="similarity">
    <text evidence="1 6">Belongs to the peptidase S8 family.</text>
</comment>
<dbReference type="CDD" id="cd07478">
    <property type="entry name" value="Peptidases_S8_CspA-like"/>
    <property type="match status" value="1"/>
</dbReference>
<dbReference type="Gene3D" id="3.40.50.200">
    <property type="entry name" value="Peptidase S8/S53 domain"/>
    <property type="match status" value="1"/>
</dbReference>
<evidence type="ECO:0000256" key="5">
    <source>
        <dbReference type="PIRSR" id="PIRSR615500-1"/>
    </source>
</evidence>
<dbReference type="PIRSF" id="PIRSF037894">
    <property type="entry name" value="Subtilisin_rel_CspABC"/>
    <property type="match status" value="1"/>
</dbReference>
<evidence type="ECO:0000313" key="8">
    <source>
        <dbReference type="EMBL" id="PWL51278.1"/>
    </source>
</evidence>
<feature type="active site" description="Charge relay system" evidence="5 6">
    <location>
        <position position="114"/>
    </location>
</feature>
<evidence type="ECO:0000256" key="3">
    <source>
        <dbReference type="ARBA" id="ARBA00022801"/>
    </source>
</evidence>
<reference evidence="8 9" key="1">
    <citation type="submission" date="2018-03" db="EMBL/GenBank/DDBJ databases">
        <title>The uncultured portion of the human microbiome is neutrally assembled.</title>
        <authorList>
            <person name="Jeraldo P."/>
            <person name="Boardman L."/>
            <person name="White B.A."/>
            <person name="Nelson H."/>
            <person name="Goldenfeld N."/>
            <person name="Chia N."/>
        </authorList>
    </citation>
    <scope>NUCLEOTIDE SEQUENCE [LARGE SCALE GENOMIC DNA]</scope>
    <source>
        <strain evidence="8">CIM:MAG 903</strain>
    </source>
</reference>
<evidence type="ECO:0000256" key="6">
    <source>
        <dbReference type="PROSITE-ProRule" id="PRU01240"/>
    </source>
</evidence>
<accession>A0A316M103</accession>
<dbReference type="Gene3D" id="2.60.120.1290">
    <property type="match status" value="1"/>
</dbReference>